<evidence type="ECO:0000256" key="1">
    <source>
        <dbReference type="ARBA" id="ARBA00004141"/>
    </source>
</evidence>
<reference evidence="8 9" key="1">
    <citation type="submission" date="2014-03" db="EMBL/GenBank/DDBJ databases">
        <title>Genome of Haematobacter massiliensis CCUG 47968.</title>
        <authorList>
            <person name="Wang D."/>
            <person name="Wang G."/>
        </authorList>
    </citation>
    <scope>NUCLEOTIDE SEQUENCE [LARGE SCALE GENOMIC DNA]</scope>
    <source>
        <strain evidence="8 9">CCUG 47968</strain>
    </source>
</reference>
<dbReference type="EMBL" id="JGYG01000011">
    <property type="protein sequence ID" value="KFI27326.1"/>
    <property type="molecule type" value="Genomic_DNA"/>
</dbReference>
<feature type="transmembrane region" description="Helical" evidence="7">
    <location>
        <begin position="125"/>
        <end position="143"/>
    </location>
</feature>
<dbReference type="PANTHER" id="PTHR42718">
    <property type="entry name" value="MAJOR FACILITATOR SUPERFAMILY MULTIDRUG TRANSPORTER MFSC"/>
    <property type="match status" value="1"/>
</dbReference>
<keyword evidence="9" id="KW-1185">Reference proteome</keyword>
<dbReference type="PROSITE" id="PS50850">
    <property type="entry name" value="MFS"/>
    <property type="match status" value="1"/>
</dbReference>
<dbReference type="AlphaFoldDB" id="A0A086XZ76"/>
<feature type="transmembrane region" description="Helical" evidence="7">
    <location>
        <begin position="442"/>
        <end position="470"/>
    </location>
</feature>
<dbReference type="STRING" id="195105.CN97_01050"/>
<feature type="transmembrane region" description="Helical" evidence="7">
    <location>
        <begin position="380"/>
        <end position="395"/>
    </location>
</feature>
<evidence type="ECO:0000256" key="2">
    <source>
        <dbReference type="ARBA" id="ARBA00022448"/>
    </source>
</evidence>
<dbReference type="InterPro" id="IPR011701">
    <property type="entry name" value="MFS"/>
</dbReference>
<feature type="transmembrane region" description="Helical" evidence="7">
    <location>
        <begin position="183"/>
        <end position="206"/>
    </location>
</feature>
<dbReference type="Proteomes" id="UP000028826">
    <property type="component" value="Unassembled WGS sequence"/>
</dbReference>
<dbReference type="Gene3D" id="1.20.1250.20">
    <property type="entry name" value="MFS general substrate transporter like domains"/>
    <property type="match status" value="2"/>
</dbReference>
<feature type="transmembrane region" description="Helical" evidence="7">
    <location>
        <begin position="311"/>
        <end position="330"/>
    </location>
</feature>
<feature type="transmembrane region" description="Helical" evidence="7">
    <location>
        <begin position="353"/>
        <end position="373"/>
    </location>
</feature>
<evidence type="ECO:0000313" key="9">
    <source>
        <dbReference type="Proteomes" id="UP000028826"/>
    </source>
</evidence>
<evidence type="ECO:0000313" key="8">
    <source>
        <dbReference type="EMBL" id="KFI27326.1"/>
    </source>
</evidence>
<feature type="transmembrane region" description="Helical" evidence="7">
    <location>
        <begin position="279"/>
        <end position="299"/>
    </location>
</feature>
<comment type="caution">
    <text evidence="8">The sequence shown here is derived from an EMBL/GenBank/DDBJ whole genome shotgun (WGS) entry which is preliminary data.</text>
</comment>
<feature type="transmembrane region" description="Helical" evidence="7">
    <location>
        <begin position="55"/>
        <end position="76"/>
    </location>
</feature>
<feature type="transmembrane region" description="Helical" evidence="7">
    <location>
        <begin position="149"/>
        <end position="171"/>
    </location>
</feature>
<feature type="transmembrane region" description="Helical" evidence="7">
    <location>
        <begin position="415"/>
        <end position="435"/>
    </location>
</feature>
<dbReference type="OrthoDB" id="5314453at2"/>
<sequence>MNDRAIIQRVQAVEPEAEADTATGEQPASPVPQPASDAPQQPDRPPFVAKPPHMVAAYIVASTLLALTQSFGMNLVSANIPQIAGDLSATQTEATWLMAAYMAPNVSLAVALIKIRNQFGLRNFAEISILGFVAAALLNFLISDLHSALVVRFMSGMAASPMSSLAFLYMLEPMPPEKKLSVGLSLALTNITLGVPIARIVSPYLIELWGGWHALTVLELALAVAALGFVYKLPLAPMPRANVISRADVVSYLLIAVGFGCVAVVLVTGRLYWWFEAPWIGWVLALSALCLTAAAMIELNRDSPLLDIRWLTSPAILHFAGALFLFRIVLAEQSSGVPLFFTALGLSNTQMQLMYWLILLGSLLGGLTSAAILKPGREEMMHVVALILIATGALMDSQATSLTRPDQMMLSQALIAYATALFLPPAMASGLMSALKKGPNYILSFIIVFLMTQSIGGLLGSAIFGTLVTIRTNLHTLRLSELISPSDPLVAQRIQQYGASYANVIPDSLQRQVEGTRLLSTVIKREATVLAYNDVFLIVGIMALVALGLLLCHMALNVWLRQRAAATAPPGGPLPN</sequence>
<dbReference type="SUPFAM" id="SSF103473">
    <property type="entry name" value="MFS general substrate transporter"/>
    <property type="match status" value="1"/>
</dbReference>
<dbReference type="RefSeq" id="WP_051911291.1">
    <property type="nucleotide sequence ID" value="NZ_CAMIFG010000012.1"/>
</dbReference>
<evidence type="ECO:0000256" key="5">
    <source>
        <dbReference type="ARBA" id="ARBA00023136"/>
    </source>
</evidence>
<protein>
    <submittedName>
        <fullName evidence="8">MFS transporter</fullName>
    </submittedName>
</protein>
<comment type="subcellular location">
    <subcellularLocation>
        <location evidence="1">Membrane</location>
        <topology evidence="1">Multi-pass membrane protein</topology>
    </subcellularLocation>
</comment>
<name>A0A086XZ76_9RHOB</name>
<dbReference type="InterPro" id="IPR036259">
    <property type="entry name" value="MFS_trans_sf"/>
</dbReference>
<feature type="region of interest" description="Disordered" evidence="6">
    <location>
        <begin position="1"/>
        <end position="47"/>
    </location>
</feature>
<evidence type="ECO:0000256" key="3">
    <source>
        <dbReference type="ARBA" id="ARBA00022692"/>
    </source>
</evidence>
<accession>A0A086XZ76</accession>
<keyword evidence="2" id="KW-0813">Transport</keyword>
<feature type="transmembrane region" description="Helical" evidence="7">
    <location>
        <begin position="212"/>
        <end position="231"/>
    </location>
</feature>
<feature type="transmembrane region" description="Helical" evidence="7">
    <location>
        <begin position="535"/>
        <end position="556"/>
    </location>
</feature>
<feature type="transmembrane region" description="Helical" evidence="7">
    <location>
        <begin position="96"/>
        <end position="113"/>
    </location>
</feature>
<keyword evidence="3 7" id="KW-0812">Transmembrane</keyword>
<dbReference type="InterPro" id="IPR020846">
    <property type="entry name" value="MFS_dom"/>
</dbReference>
<gene>
    <name evidence="8" type="ORF">CN97_01050</name>
</gene>
<dbReference type="eggNOG" id="COG0477">
    <property type="taxonomic scope" value="Bacteria"/>
</dbReference>
<evidence type="ECO:0000256" key="7">
    <source>
        <dbReference type="SAM" id="Phobius"/>
    </source>
</evidence>
<keyword evidence="5 7" id="KW-0472">Membrane</keyword>
<evidence type="ECO:0000256" key="6">
    <source>
        <dbReference type="SAM" id="MobiDB-lite"/>
    </source>
</evidence>
<dbReference type="GO" id="GO:0022857">
    <property type="term" value="F:transmembrane transporter activity"/>
    <property type="evidence" value="ECO:0007669"/>
    <property type="project" value="InterPro"/>
</dbReference>
<dbReference type="Pfam" id="PF07690">
    <property type="entry name" value="MFS_1"/>
    <property type="match status" value="1"/>
</dbReference>
<dbReference type="PANTHER" id="PTHR42718:SF9">
    <property type="entry name" value="MAJOR FACILITATOR SUPERFAMILY MULTIDRUG TRANSPORTER MFSC"/>
    <property type="match status" value="1"/>
</dbReference>
<dbReference type="GO" id="GO:0016020">
    <property type="term" value="C:membrane"/>
    <property type="evidence" value="ECO:0007669"/>
    <property type="project" value="UniProtKB-SubCell"/>
</dbReference>
<evidence type="ECO:0000256" key="4">
    <source>
        <dbReference type="ARBA" id="ARBA00022989"/>
    </source>
</evidence>
<keyword evidence="4 7" id="KW-1133">Transmembrane helix</keyword>
<feature type="transmembrane region" description="Helical" evidence="7">
    <location>
        <begin position="252"/>
        <end position="273"/>
    </location>
</feature>
<proteinExistence type="predicted"/>
<organism evidence="8 9">
    <name type="scientific">Haematobacter massiliensis</name>
    <dbReference type="NCBI Taxonomy" id="195105"/>
    <lineage>
        <taxon>Bacteria</taxon>
        <taxon>Pseudomonadati</taxon>
        <taxon>Pseudomonadota</taxon>
        <taxon>Alphaproteobacteria</taxon>
        <taxon>Rhodobacterales</taxon>
        <taxon>Paracoccaceae</taxon>
        <taxon>Haematobacter</taxon>
    </lineage>
</organism>